<dbReference type="PANTHER" id="PTHR47505:SF1">
    <property type="entry name" value="DNA UTILIZATION PROTEIN YHGH"/>
    <property type="match status" value="1"/>
</dbReference>
<sequence>MSFAQAISGLPGGLRRAVRAVLDIALPPLCLGCAKPVGTAATLCPACWQGMDFIARPYCERLGTPFQADLGPGILSLKAISDPPSFGRARAAARYDGAARLLVHRLKYSDRLDLGAAMGSWMVRAGHEVLDGAEVLVPIPLHKVRFWGRRFNQAGELAKAISRETGLPVAHEALRRVKATKSQVGLSAAERARNLTGAFRPGQANTVRGRRVVLIDDVMTTGSTLNSAANALRRAGVAEVDALVFALVAERV</sequence>
<gene>
    <name evidence="4" type="primary">comF</name>
    <name evidence="4" type="ORF">IZ6_04590</name>
</gene>
<evidence type="ECO:0000313" key="4">
    <source>
        <dbReference type="EMBL" id="BCJ89724.1"/>
    </source>
</evidence>
<name>A0A6S6QHR8_9HYPH</name>
<dbReference type="InterPro" id="IPR044005">
    <property type="entry name" value="DZR_2"/>
</dbReference>
<keyword evidence="4" id="KW-0328">Glycosyltransferase</keyword>
<dbReference type="SUPFAM" id="SSF53271">
    <property type="entry name" value="PRTase-like"/>
    <property type="match status" value="1"/>
</dbReference>
<dbReference type="RefSeq" id="WP_225873976.1">
    <property type="nucleotide sequence ID" value="NZ_AP023361.1"/>
</dbReference>
<dbReference type="KEGG" id="tso:IZ6_04590"/>
<accession>A0A6S6QHR8</accession>
<dbReference type="InterPro" id="IPR000836">
    <property type="entry name" value="PRTase_dom"/>
</dbReference>
<dbReference type="Pfam" id="PF18912">
    <property type="entry name" value="DZR_2"/>
    <property type="match status" value="1"/>
</dbReference>
<evidence type="ECO:0000313" key="5">
    <source>
        <dbReference type="Proteomes" id="UP000515317"/>
    </source>
</evidence>
<dbReference type="CDD" id="cd06223">
    <property type="entry name" value="PRTases_typeI"/>
    <property type="match status" value="1"/>
</dbReference>
<proteinExistence type="inferred from homology"/>
<evidence type="ECO:0000259" key="3">
    <source>
        <dbReference type="Pfam" id="PF18912"/>
    </source>
</evidence>
<dbReference type="Gene3D" id="3.40.50.2020">
    <property type="match status" value="1"/>
</dbReference>
<protein>
    <submittedName>
        <fullName evidence="4">Amidophosphoribosyltransferase</fullName>
    </submittedName>
</protein>
<keyword evidence="5" id="KW-1185">Reference proteome</keyword>
<dbReference type="InterPro" id="IPR029057">
    <property type="entry name" value="PRTase-like"/>
</dbReference>
<dbReference type="Proteomes" id="UP000515317">
    <property type="component" value="Chromosome"/>
</dbReference>
<dbReference type="InterPro" id="IPR051910">
    <property type="entry name" value="ComF/GntX_DNA_util-trans"/>
</dbReference>
<dbReference type="GO" id="GO:0016757">
    <property type="term" value="F:glycosyltransferase activity"/>
    <property type="evidence" value="ECO:0007669"/>
    <property type="project" value="UniProtKB-KW"/>
</dbReference>
<comment type="similarity">
    <text evidence="1">Belongs to the ComF/GntX family.</text>
</comment>
<dbReference type="AlphaFoldDB" id="A0A6S6QHR8"/>
<dbReference type="Pfam" id="PF00156">
    <property type="entry name" value="Pribosyltran"/>
    <property type="match status" value="1"/>
</dbReference>
<reference evidence="4 5" key="1">
    <citation type="submission" date="2020-08" db="EMBL/GenBank/DDBJ databases">
        <title>Genome sequence of Rhizobiales bacterium strain IZ6.</title>
        <authorList>
            <person name="Nakai R."/>
            <person name="Naganuma T."/>
        </authorList>
    </citation>
    <scope>NUCLEOTIDE SEQUENCE [LARGE SCALE GENOMIC DNA]</scope>
    <source>
        <strain evidence="4 5">IZ6</strain>
    </source>
</reference>
<evidence type="ECO:0000256" key="1">
    <source>
        <dbReference type="ARBA" id="ARBA00008007"/>
    </source>
</evidence>
<organism evidence="4 5">
    <name type="scientific">Terrihabitans soli</name>
    <dbReference type="NCBI Taxonomy" id="708113"/>
    <lineage>
        <taxon>Bacteria</taxon>
        <taxon>Pseudomonadati</taxon>
        <taxon>Pseudomonadota</taxon>
        <taxon>Alphaproteobacteria</taxon>
        <taxon>Hyphomicrobiales</taxon>
        <taxon>Terrihabitans</taxon>
    </lineage>
</organism>
<feature type="domain" description="Double zinc ribbon" evidence="3">
    <location>
        <begin position="21"/>
        <end position="69"/>
    </location>
</feature>
<feature type="domain" description="Phosphoribosyltransferase" evidence="2">
    <location>
        <begin position="166"/>
        <end position="246"/>
    </location>
</feature>
<evidence type="ECO:0000259" key="2">
    <source>
        <dbReference type="Pfam" id="PF00156"/>
    </source>
</evidence>
<dbReference type="EMBL" id="AP023361">
    <property type="protein sequence ID" value="BCJ89724.1"/>
    <property type="molecule type" value="Genomic_DNA"/>
</dbReference>
<keyword evidence="4" id="KW-0808">Transferase</keyword>
<dbReference type="PANTHER" id="PTHR47505">
    <property type="entry name" value="DNA UTILIZATION PROTEIN YHGH"/>
    <property type="match status" value="1"/>
</dbReference>